<dbReference type="InterPro" id="IPR000489">
    <property type="entry name" value="Pterin-binding_dom"/>
</dbReference>
<dbReference type="OrthoDB" id="9803687at2"/>
<dbReference type="PROSITE" id="PS50972">
    <property type="entry name" value="PTERIN_BINDING"/>
    <property type="match status" value="1"/>
</dbReference>
<keyword evidence="6" id="KW-0170">Cobalt</keyword>
<dbReference type="GO" id="GO:0008705">
    <property type="term" value="F:methionine synthase activity"/>
    <property type="evidence" value="ECO:0007669"/>
    <property type="project" value="TreeGrafter"/>
</dbReference>
<dbReference type="AlphaFoldDB" id="A0A2T0ASX0"/>
<reference evidence="8 9" key="1">
    <citation type="submission" date="2018-03" db="EMBL/GenBank/DDBJ databases">
        <title>Genome sequence of Moorella humiferrea DSM 23265.</title>
        <authorList>
            <person name="Poehlein A."/>
            <person name="Daniel R."/>
        </authorList>
    </citation>
    <scope>NUCLEOTIDE SEQUENCE [LARGE SCALE GENOMIC DNA]</scope>
    <source>
        <strain evidence="8 9">DSM 23265</strain>
    </source>
</reference>
<dbReference type="GO" id="GO:0102036">
    <property type="term" value="F:methyltetrahydrofolate:corrinoid/iron-sulfur protein methyltransferase activity"/>
    <property type="evidence" value="ECO:0007669"/>
    <property type="project" value="UniProtKB-EC"/>
</dbReference>
<feature type="domain" description="Pterin-binding" evidence="7">
    <location>
        <begin position="1"/>
        <end position="245"/>
    </location>
</feature>
<evidence type="ECO:0000313" key="9">
    <source>
        <dbReference type="Proteomes" id="UP000238415"/>
    </source>
</evidence>
<protein>
    <submittedName>
        <fullName evidence="8">5-methyltetrahydrofolate:corrinoid/iron-sulfur protein co-methyltransferase</fullName>
        <ecNumber evidence="8">2.1.1.258</ecNumber>
    </submittedName>
</protein>
<evidence type="ECO:0000259" key="7">
    <source>
        <dbReference type="PROSITE" id="PS50972"/>
    </source>
</evidence>
<dbReference type="GO" id="GO:0032259">
    <property type="term" value="P:methylation"/>
    <property type="evidence" value="ECO:0007669"/>
    <property type="project" value="UniProtKB-KW"/>
</dbReference>
<evidence type="ECO:0000256" key="4">
    <source>
        <dbReference type="ARBA" id="ARBA00022679"/>
    </source>
</evidence>
<keyword evidence="2 8" id="KW-0489">Methyltransferase</keyword>
<organism evidence="8 9">
    <name type="scientific">Neomoorella humiferrea</name>
    <dbReference type="NCBI Taxonomy" id="676965"/>
    <lineage>
        <taxon>Bacteria</taxon>
        <taxon>Bacillati</taxon>
        <taxon>Bacillota</taxon>
        <taxon>Clostridia</taxon>
        <taxon>Neomoorellales</taxon>
        <taxon>Neomoorellaceae</taxon>
        <taxon>Neomoorella</taxon>
    </lineage>
</organism>
<dbReference type="InterPro" id="IPR050554">
    <property type="entry name" value="Met_Synthase/Corrinoid"/>
</dbReference>
<dbReference type="InterPro" id="IPR011005">
    <property type="entry name" value="Dihydropteroate_synth-like_sf"/>
</dbReference>
<comment type="caution">
    <text evidence="8">The sequence shown here is derived from an EMBL/GenBank/DDBJ whole genome shotgun (WGS) entry which is preliminary data.</text>
</comment>
<gene>
    <name evidence="8" type="primary">acsE_2</name>
    <name evidence="8" type="ORF">MOHU_12080</name>
</gene>
<dbReference type="GO" id="GO:0046872">
    <property type="term" value="F:metal ion binding"/>
    <property type="evidence" value="ECO:0007669"/>
    <property type="project" value="UniProtKB-KW"/>
</dbReference>
<dbReference type="PANTHER" id="PTHR45833">
    <property type="entry name" value="METHIONINE SYNTHASE"/>
    <property type="match status" value="1"/>
</dbReference>
<dbReference type="EMBL" id="PVXM01000020">
    <property type="protein sequence ID" value="PRR73308.1"/>
    <property type="molecule type" value="Genomic_DNA"/>
</dbReference>
<evidence type="ECO:0000256" key="3">
    <source>
        <dbReference type="ARBA" id="ARBA00022628"/>
    </source>
</evidence>
<evidence type="ECO:0000256" key="1">
    <source>
        <dbReference type="ARBA" id="ARBA00010398"/>
    </source>
</evidence>
<evidence type="ECO:0000256" key="2">
    <source>
        <dbReference type="ARBA" id="ARBA00022603"/>
    </source>
</evidence>
<keyword evidence="3" id="KW-0846">Cobalamin</keyword>
<name>A0A2T0ASX0_9FIRM</name>
<evidence type="ECO:0000256" key="6">
    <source>
        <dbReference type="ARBA" id="ARBA00023285"/>
    </source>
</evidence>
<dbReference type="GO" id="GO:0050667">
    <property type="term" value="P:homocysteine metabolic process"/>
    <property type="evidence" value="ECO:0007669"/>
    <property type="project" value="TreeGrafter"/>
</dbReference>
<dbReference type="GO" id="GO:0005829">
    <property type="term" value="C:cytosol"/>
    <property type="evidence" value="ECO:0007669"/>
    <property type="project" value="TreeGrafter"/>
</dbReference>
<dbReference type="SUPFAM" id="SSF51717">
    <property type="entry name" value="Dihydropteroate synthetase-like"/>
    <property type="match status" value="1"/>
</dbReference>
<accession>A0A2T0ASX0</accession>
<evidence type="ECO:0000313" key="8">
    <source>
        <dbReference type="EMBL" id="PRR73308.1"/>
    </source>
</evidence>
<dbReference type="RefSeq" id="WP_106005195.1">
    <property type="nucleotide sequence ID" value="NZ_CP136419.1"/>
</dbReference>
<dbReference type="PANTHER" id="PTHR45833:SF1">
    <property type="entry name" value="METHIONINE SYNTHASE"/>
    <property type="match status" value="1"/>
</dbReference>
<dbReference type="NCBIfam" id="NF005719">
    <property type="entry name" value="PRK07535.1"/>
    <property type="match status" value="1"/>
</dbReference>
<dbReference type="Gene3D" id="3.20.20.20">
    <property type="entry name" value="Dihydropteroate synthase-like"/>
    <property type="match status" value="1"/>
</dbReference>
<dbReference type="GO" id="GO:0031419">
    <property type="term" value="F:cobalamin binding"/>
    <property type="evidence" value="ECO:0007669"/>
    <property type="project" value="UniProtKB-KW"/>
</dbReference>
<evidence type="ECO:0000256" key="5">
    <source>
        <dbReference type="ARBA" id="ARBA00022723"/>
    </source>
</evidence>
<sequence length="265" mass="29134">MLIIGEKLNSAIPAIRQIINDKDKAAVQELARRQAAAGAAYLDVNTAHCNEEADMEWLVQAVQEATEVPLCIDSTSPAAVKKALAVLKGDKSAIIINSISMEKSRLEGILPLVLEHGCPVIGLTVDDNGIPKTVADRLKIAEKLIEILSRHGYDLEKLYIDPLVLPLAVNHTNALMFFQCLTEIKRQFKVKTVSGLSNISFNMPKRRLINRYFLAICMAHGMDAAILDPLDAKIMTLLTTVDLLMGNDPFGKRFLKAYRAGALED</sequence>
<dbReference type="Pfam" id="PF00809">
    <property type="entry name" value="Pterin_bind"/>
    <property type="match status" value="1"/>
</dbReference>
<keyword evidence="5" id="KW-0479">Metal-binding</keyword>
<dbReference type="GO" id="GO:0046653">
    <property type="term" value="P:tetrahydrofolate metabolic process"/>
    <property type="evidence" value="ECO:0007669"/>
    <property type="project" value="TreeGrafter"/>
</dbReference>
<proteinExistence type="inferred from homology"/>
<keyword evidence="9" id="KW-1185">Reference proteome</keyword>
<dbReference type="EC" id="2.1.1.258" evidence="8"/>
<comment type="similarity">
    <text evidence="1">Belongs to the vitamin-B12 dependent methionine synthase family.</text>
</comment>
<dbReference type="Proteomes" id="UP000238415">
    <property type="component" value="Unassembled WGS sequence"/>
</dbReference>
<keyword evidence="4 8" id="KW-0808">Transferase</keyword>